<dbReference type="EMBL" id="JABSTQ010001959">
    <property type="protein sequence ID" value="KAG0444504.1"/>
    <property type="molecule type" value="Genomic_DNA"/>
</dbReference>
<feature type="non-terminal residue" evidence="1">
    <location>
        <position position="66"/>
    </location>
</feature>
<gene>
    <name evidence="1" type="ORF">HPB47_013723</name>
</gene>
<name>A0AC60QXS1_IXOPE</name>
<evidence type="ECO:0000313" key="1">
    <source>
        <dbReference type="EMBL" id="KAG0444504.1"/>
    </source>
</evidence>
<protein>
    <submittedName>
        <fullName evidence="1">Uncharacterized protein</fullName>
    </submittedName>
</protein>
<organism evidence="1 2">
    <name type="scientific">Ixodes persulcatus</name>
    <name type="common">Taiga tick</name>
    <dbReference type="NCBI Taxonomy" id="34615"/>
    <lineage>
        <taxon>Eukaryota</taxon>
        <taxon>Metazoa</taxon>
        <taxon>Ecdysozoa</taxon>
        <taxon>Arthropoda</taxon>
        <taxon>Chelicerata</taxon>
        <taxon>Arachnida</taxon>
        <taxon>Acari</taxon>
        <taxon>Parasitiformes</taxon>
        <taxon>Ixodida</taxon>
        <taxon>Ixodoidea</taxon>
        <taxon>Ixodidae</taxon>
        <taxon>Ixodinae</taxon>
        <taxon>Ixodes</taxon>
    </lineage>
</organism>
<accession>A0AC60QXS1</accession>
<dbReference type="Proteomes" id="UP000805193">
    <property type="component" value="Unassembled WGS sequence"/>
</dbReference>
<reference evidence="1 2" key="1">
    <citation type="journal article" date="2020" name="Cell">
        <title>Large-Scale Comparative Analyses of Tick Genomes Elucidate Their Genetic Diversity and Vector Capacities.</title>
        <authorList>
            <consortium name="Tick Genome and Microbiome Consortium (TIGMIC)"/>
            <person name="Jia N."/>
            <person name="Wang J."/>
            <person name="Shi W."/>
            <person name="Du L."/>
            <person name="Sun Y."/>
            <person name="Zhan W."/>
            <person name="Jiang J.F."/>
            <person name="Wang Q."/>
            <person name="Zhang B."/>
            <person name="Ji P."/>
            <person name="Bell-Sakyi L."/>
            <person name="Cui X.M."/>
            <person name="Yuan T.T."/>
            <person name="Jiang B.G."/>
            <person name="Yang W.F."/>
            <person name="Lam T.T."/>
            <person name="Chang Q.C."/>
            <person name="Ding S.J."/>
            <person name="Wang X.J."/>
            <person name="Zhu J.G."/>
            <person name="Ruan X.D."/>
            <person name="Zhao L."/>
            <person name="Wei J.T."/>
            <person name="Ye R.Z."/>
            <person name="Que T.C."/>
            <person name="Du C.H."/>
            <person name="Zhou Y.H."/>
            <person name="Cheng J.X."/>
            <person name="Dai P.F."/>
            <person name="Guo W.B."/>
            <person name="Han X.H."/>
            <person name="Huang E.J."/>
            <person name="Li L.F."/>
            <person name="Wei W."/>
            <person name="Gao Y.C."/>
            <person name="Liu J.Z."/>
            <person name="Shao H.Z."/>
            <person name="Wang X."/>
            <person name="Wang C.C."/>
            <person name="Yang T.C."/>
            <person name="Huo Q.B."/>
            <person name="Li W."/>
            <person name="Chen H.Y."/>
            <person name="Chen S.E."/>
            <person name="Zhou L.G."/>
            <person name="Ni X.B."/>
            <person name="Tian J.H."/>
            <person name="Sheng Y."/>
            <person name="Liu T."/>
            <person name="Pan Y.S."/>
            <person name="Xia L.Y."/>
            <person name="Li J."/>
            <person name="Zhao F."/>
            <person name="Cao W.C."/>
        </authorList>
    </citation>
    <scope>NUCLEOTIDE SEQUENCE [LARGE SCALE GENOMIC DNA]</scope>
    <source>
        <strain evidence="1">Iper-2018</strain>
    </source>
</reference>
<feature type="non-terminal residue" evidence="1">
    <location>
        <position position="1"/>
    </location>
</feature>
<sequence length="66" mass="7509">ERNAAIQDLLLKYGITPHTLMEEPPCQLLTSRPYRTVLDLLKPCRVRTHAKTAKKDEGTGTFTIKE</sequence>
<evidence type="ECO:0000313" key="2">
    <source>
        <dbReference type="Proteomes" id="UP000805193"/>
    </source>
</evidence>
<proteinExistence type="predicted"/>
<keyword evidence="2" id="KW-1185">Reference proteome</keyword>
<comment type="caution">
    <text evidence="1">The sequence shown here is derived from an EMBL/GenBank/DDBJ whole genome shotgun (WGS) entry which is preliminary data.</text>
</comment>